<name>A0ACA9LMC8_9GLOM</name>
<keyword evidence="2" id="KW-1185">Reference proteome</keyword>
<evidence type="ECO:0000313" key="2">
    <source>
        <dbReference type="Proteomes" id="UP000789366"/>
    </source>
</evidence>
<reference evidence="1" key="1">
    <citation type="submission" date="2021-06" db="EMBL/GenBank/DDBJ databases">
        <authorList>
            <person name="Kallberg Y."/>
            <person name="Tangrot J."/>
            <person name="Rosling A."/>
        </authorList>
    </citation>
    <scope>NUCLEOTIDE SEQUENCE</scope>
    <source>
        <strain evidence="1">28 12/20/2015</strain>
    </source>
</reference>
<dbReference type="EMBL" id="CAJVPW010004335">
    <property type="protein sequence ID" value="CAG8538922.1"/>
    <property type="molecule type" value="Genomic_DNA"/>
</dbReference>
<evidence type="ECO:0000313" key="1">
    <source>
        <dbReference type="EMBL" id="CAG8538922.1"/>
    </source>
</evidence>
<organism evidence="1 2">
    <name type="scientific">Cetraspora pellucida</name>
    <dbReference type="NCBI Taxonomy" id="1433469"/>
    <lineage>
        <taxon>Eukaryota</taxon>
        <taxon>Fungi</taxon>
        <taxon>Fungi incertae sedis</taxon>
        <taxon>Mucoromycota</taxon>
        <taxon>Glomeromycotina</taxon>
        <taxon>Glomeromycetes</taxon>
        <taxon>Diversisporales</taxon>
        <taxon>Gigasporaceae</taxon>
        <taxon>Cetraspora</taxon>
    </lineage>
</organism>
<dbReference type="Proteomes" id="UP000789366">
    <property type="component" value="Unassembled WGS sequence"/>
</dbReference>
<gene>
    <name evidence="1" type="ORF">SPELUC_LOCUS4712</name>
</gene>
<proteinExistence type="predicted"/>
<sequence length="145" mass="17289">MFSPETYLNILKNYNFSCLEEVKKLSLINKMFYGLVKSIHDDRDKDIIAKKEDIETLISCKFRNKRNIRFDDVKRTVIISNYYDIQDVIVTNCDYSKKATKAASEYDVILSYQSNLKHRLNYYIEKELDEKELDILCDILNLEDY</sequence>
<accession>A0ACA9LMC8</accession>
<comment type="caution">
    <text evidence="1">The sequence shown here is derived from an EMBL/GenBank/DDBJ whole genome shotgun (WGS) entry which is preliminary data.</text>
</comment>
<protein>
    <submittedName>
        <fullName evidence="1">8020_t:CDS:1</fullName>
    </submittedName>
</protein>